<name>A0A3B7N6F8_9BACT</name>
<dbReference type="RefSeq" id="WP_119053504.1">
    <property type="nucleotide sequence ID" value="NZ_CP032157.1"/>
</dbReference>
<dbReference type="OrthoDB" id="1202623at2"/>
<proteinExistence type="predicted"/>
<dbReference type="EMBL" id="CP032157">
    <property type="protein sequence ID" value="AXY77631.1"/>
    <property type="molecule type" value="Genomic_DNA"/>
</dbReference>
<gene>
    <name evidence="1" type="ORF">D3H65_28220</name>
</gene>
<evidence type="ECO:0000313" key="2">
    <source>
        <dbReference type="Proteomes" id="UP000263900"/>
    </source>
</evidence>
<evidence type="ECO:0000313" key="1">
    <source>
        <dbReference type="EMBL" id="AXY77631.1"/>
    </source>
</evidence>
<accession>A0A3B7N6F8</accession>
<dbReference type="AlphaFoldDB" id="A0A3B7N6F8"/>
<dbReference type="KEGG" id="pseg:D3H65_28220"/>
<sequence>MRKTYLIIALILGAVLTALLIVKKNYDQSPEYNYLTAKLDIRKGNCRLVRVGTHTISPQEQAIEGVASKYGFKNVYIEKVSARERKGIDHYNETIEIYLSFRNGPDWKANYQHEVDSILKITVTLQPFIHINRNNGYKDQCSFI</sequence>
<dbReference type="Proteomes" id="UP000263900">
    <property type="component" value="Chromosome"/>
</dbReference>
<protein>
    <submittedName>
        <fullName evidence="1">Uncharacterized protein</fullName>
    </submittedName>
</protein>
<keyword evidence="2" id="KW-1185">Reference proteome</keyword>
<organism evidence="1 2">
    <name type="scientific">Paraflavitalea soli</name>
    <dbReference type="NCBI Taxonomy" id="2315862"/>
    <lineage>
        <taxon>Bacteria</taxon>
        <taxon>Pseudomonadati</taxon>
        <taxon>Bacteroidota</taxon>
        <taxon>Chitinophagia</taxon>
        <taxon>Chitinophagales</taxon>
        <taxon>Chitinophagaceae</taxon>
        <taxon>Paraflavitalea</taxon>
    </lineage>
</organism>
<reference evidence="1 2" key="1">
    <citation type="submission" date="2018-09" db="EMBL/GenBank/DDBJ databases">
        <title>Genome sequencing of strain 6GH32-13.</title>
        <authorList>
            <person name="Weon H.-Y."/>
            <person name="Heo J."/>
            <person name="Kwon S.-W."/>
        </authorList>
    </citation>
    <scope>NUCLEOTIDE SEQUENCE [LARGE SCALE GENOMIC DNA]</scope>
    <source>
        <strain evidence="1 2">5GH32-13</strain>
    </source>
</reference>